<dbReference type="EMBL" id="CP119317">
    <property type="protein sequence ID" value="WEK54761.1"/>
    <property type="molecule type" value="Genomic_DNA"/>
</dbReference>
<dbReference type="GO" id="GO:0005886">
    <property type="term" value="C:plasma membrane"/>
    <property type="evidence" value="ECO:0007669"/>
    <property type="project" value="UniProtKB-SubCell"/>
</dbReference>
<feature type="transmembrane region" description="Helical" evidence="1">
    <location>
        <begin position="21"/>
        <end position="42"/>
    </location>
</feature>
<reference evidence="2" key="1">
    <citation type="submission" date="2023-03" db="EMBL/GenBank/DDBJ databases">
        <title>Andean soil-derived lignocellulolytic bacterial consortium as a source of novel taxa and putative plastic-active enzymes.</title>
        <authorList>
            <person name="Diaz-Garcia L."/>
            <person name="Chuvochina M."/>
            <person name="Feuerriegel G."/>
            <person name="Bunk B."/>
            <person name="Sproer C."/>
            <person name="Streit W.R."/>
            <person name="Rodriguez L.M."/>
            <person name="Overmann J."/>
            <person name="Jimenez D.J."/>
        </authorList>
    </citation>
    <scope>NUCLEOTIDE SEQUENCE</scope>
    <source>
        <strain evidence="2">MAG 2441</strain>
    </source>
</reference>
<evidence type="ECO:0000313" key="3">
    <source>
        <dbReference type="Proteomes" id="UP001178662"/>
    </source>
</evidence>
<dbReference type="GO" id="GO:0140359">
    <property type="term" value="F:ABC-type transporter activity"/>
    <property type="evidence" value="ECO:0007669"/>
    <property type="project" value="InterPro"/>
</dbReference>
<feature type="transmembrane region" description="Helical" evidence="1">
    <location>
        <begin position="180"/>
        <end position="201"/>
    </location>
</feature>
<keyword evidence="1" id="KW-0812">Transmembrane</keyword>
<keyword evidence="3" id="KW-1185">Reference proteome</keyword>
<dbReference type="Proteomes" id="UP001178662">
    <property type="component" value="Chromosome"/>
</dbReference>
<evidence type="ECO:0000256" key="1">
    <source>
        <dbReference type="SAM" id="Phobius"/>
    </source>
</evidence>
<accession>A0AA95EXK4</accession>
<feature type="transmembrane region" description="Helical" evidence="1">
    <location>
        <begin position="72"/>
        <end position="93"/>
    </location>
</feature>
<name>A0AA95EXK4_9BACL</name>
<dbReference type="AlphaFoldDB" id="A0AA95EXK4"/>
<dbReference type="Pfam" id="PF12679">
    <property type="entry name" value="ABC2_membrane_2"/>
    <property type="match status" value="1"/>
</dbReference>
<keyword evidence="1" id="KW-1133">Transmembrane helix</keyword>
<keyword evidence="1" id="KW-0472">Membrane</keyword>
<feature type="transmembrane region" description="Helical" evidence="1">
    <location>
        <begin position="151"/>
        <end position="173"/>
    </location>
</feature>
<feature type="transmembrane region" description="Helical" evidence="1">
    <location>
        <begin position="229"/>
        <end position="250"/>
    </location>
</feature>
<protein>
    <submittedName>
        <fullName evidence="2">ABC transporter permease subunit</fullName>
    </submittedName>
</protein>
<gene>
    <name evidence="2" type="ORF">P0Y55_01385</name>
</gene>
<sequence length="258" mass="28358">MSTWMLLFRKEMLESTRNFKWLWIPLVFLLLGISNPISSYYMPQILEANGIDSETVALLAMPTAAEIMAKSLSQYGTIGIIVLALGFMGIIATERQSGSAIMVLVKPVSYTSYIMAKWSAMAVITVAALGLGQLGTWYYTGVLFETVSFQLIWTSFLVYALWLLFLNSITLLFSCLLKSIGGIAFITVGVAALLSLVTGLLSEWMKWSPSRLSSEAGNLLLEGQSSNDLWLVIVVTMIIIGGLVVASVAASKRMWKRE</sequence>
<feature type="transmembrane region" description="Helical" evidence="1">
    <location>
        <begin position="114"/>
        <end position="139"/>
    </location>
</feature>
<organism evidence="2 3">
    <name type="scientific">Candidatus Cohnella colombiensis</name>
    <dbReference type="NCBI Taxonomy" id="3121368"/>
    <lineage>
        <taxon>Bacteria</taxon>
        <taxon>Bacillati</taxon>
        <taxon>Bacillota</taxon>
        <taxon>Bacilli</taxon>
        <taxon>Bacillales</taxon>
        <taxon>Paenibacillaceae</taxon>
        <taxon>Cohnella</taxon>
    </lineage>
</organism>
<proteinExistence type="predicted"/>
<evidence type="ECO:0000313" key="2">
    <source>
        <dbReference type="EMBL" id="WEK54761.1"/>
    </source>
</evidence>